<evidence type="ECO:0000313" key="3">
    <source>
        <dbReference type="Proteomes" id="UP000658278"/>
    </source>
</evidence>
<organism evidence="2 3">
    <name type="scientific">Haloferula rosea</name>
    <dbReference type="NCBI Taxonomy" id="490093"/>
    <lineage>
        <taxon>Bacteria</taxon>
        <taxon>Pseudomonadati</taxon>
        <taxon>Verrucomicrobiota</taxon>
        <taxon>Verrucomicrobiia</taxon>
        <taxon>Verrucomicrobiales</taxon>
        <taxon>Verrucomicrobiaceae</taxon>
        <taxon>Haloferula</taxon>
    </lineage>
</organism>
<keyword evidence="3" id="KW-1185">Reference proteome</keyword>
<gene>
    <name evidence="2" type="ORF">JIN81_04470</name>
</gene>
<dbReference type="EMBL" id="JAENII010000003">
    <property type="protein sequence ID" value="MBK1826261.1"/>
    <property type="molecule type" value="Genomic_DNA"/>
</dbReference>
<reference evidence="2" key="1">
    <citation type="submission" date="2021-01" db="EMBL/GenBank/DDBJ databases">
        <title>Modified the classification status of verrucomicrobia.</title>
        <authorList>
            <person name="Feng X."/>
        </authorList>
    </citation>
    <scope>NUCLEOTIDE SEQUENCE</scope>
    <source>
        <strain evidence="2">KCTC 22201</strain>
    </source>
</reference>
<proteinExistence type="predicted"/>
<dbReference type="AlphaFoldDB" id="A0A934VEQ2"/>
<evidence type="ECO:0008006" key="4">
    <source>
        <dbReference type="Google" id="ProtNLM"/>
    </source>
</evidence>
<feature type="region of interest" description="Disordered" evidence="1">
    <location>
        <begin position="42"/>
        <end position="61"/>
    </location>
</feature>
<dbReference type="PROSITE" id="PS51257">
    <property type="entry name" value="PROKAR_LIPOPROTEIN"/>
    <property type="match status" value="1"/>
</dbReference>
<accession>A0A934VEQ2</accession>
<evidence type="ECO:0000313" key="2">
    <source>
        <dbReference type="EMBL" id="MBK1826261.1"/>
    </source>
</evidence>
<protein>
    <recommendedName>
        <fullName evidence="4">Lipoprotein</fullName>
    </recommendedName>
</protein>
<dbReference type="RefSeq" id="WP_200276979.1">
    <property type="nucleotide sequence ID" value="NZ_JAENII010000003.1"/>
</dbReference>
<name>A0A934VEQ2_9BACT</name>
<dbReference type="Proteomes" id="UP000658278">
    <property type="component" value="Unassembled WGS sequence"/>
</dbReference>
<comment type="caution">
    <text evidence="2">The sequence shown here is derived from an EMBL/GenBank/DDBJ whole genome shotgun (WGS) entry which is preliminary data.</text>
</comment>
<evidence type="ECO:0000256" key="1">
    <source>
        <dbReference type="SAM" id="MobiDB-lite"/>
    </source>
</evidence>
<sequence length="61" mass="7162">MRFLLLFVPVVSALLSSCVVERTVTDSSGNVIYQEPEMRTPFEDEKKRQQEVMEKERELGW</sequence>